<evidence type="ECO:0000256" key="1">
    <source>
        <dbReference type="ARBA" id="ARBA00005695"/>
    </source>
</evidence>
<proteinExistence type="inferred from homology"/>
<dbReference type="SUPFAM" id="SSF53850">
    <property type="entry name" value="Periplasmic binding protein-like II"/>
    <property type="match status" value="1"/>
</dbReference>
<dbReference type="GO" id="GO:0015833">
    <property type="term" value="P:peptide transport"/>
    <property type="evidence" value="ECO:0007669"/>
    <property type="project" value="TreeGrafter"/>
</dbReference>
<dbReference type="GO" id="GO:1904680">
    <property type="term" value="F:peptide transmembrane transporter activity"/>
    <property type="evidence" value="ECO:0007669"/>
    <property type="project" value="TreeGrafter"/>
</dbReference>
<evidence type="ECO:0000256" key="3">
    <source>
        <dbReference type="ARBA" id="ARBA00022729"/>
    </source>
</evidence>
<protein>
    <recommendedName>
        <fullName evidence="4">Solute-binding protein family 5 domain-containing protein</fullName>
    </recommendedName>
</protein>
<reference evidence="5 6" key="1">
    <citation type="submission" date="2019-12" db="EMBL/GenBank/DDBJ databases">
        <title>Full genome sequence of a Bacillus safensis strain isolated from commercially available natto in Indonesia.</title>
        <authorList>
            <person name="Yoshida M."/>
            <person name="Uomi M."/>
            <person name="Waturangi D."/>
            <person name="Ekaputri J.J."/>
            <person name="Setiamarga D.H.E."/>
        </authorList>
    </citation>
    <scope>NUCLEOTIDE SEQUENCE [LARGE SCALE GENOMIC DNA]</scope>
    <source>
        <strain evidence="5 6">IDN1</strain>
    </source>
</reference>
<dbReference type="InterPro" id="IPR039424">
    <property type="entry name" value="SBP_5"/>
</dbReference>
<dbReference type="Pfam" id="PF00496">
    <property type="entry name" value="SBP_bac_5"/>
    <property type="match status" value="1"/>
</dbReference>
<organism evidence="5 6">
    <name type="scientific">Bacillus safensis</name>
    <dbReference type="NCBI Taxonomy" id="561879"/>
    <lineage>
        <taxon>Bacteria</taxon>
        <taxon>Bacillati</taxon>
        <taxon>Bacillota</taxon>
        <taxon>Bacilli</taxon>
        <taxon>Bacillales</taxon>
        <taxon>Bacillaceae</taxon>
        <taxon>Bacillus</taxon>
    </lineage>
</organism>
<gene>
    <name evidence="5" type="ORF">BsIDN1_21030</name>
</gene>
<name>A0A5S9M6N4_BACIA</name>
<dbReference type="EMBL" id="AP021906">
    <property type="protein sequence ID" value="BBP88485.1"/>
    <property type="molecule type" value="Genomic_DNA"/>
</dbReference>
<evidence type="ECO:0000313" key="6">
    <source>
        <dbReference type="Proteomes" id="UP000464658"/>
    </source>
</evidence>
<accession>A0A5S9M6N4</accession>
<dbReference type="InterPro" id="IPR000914">
    <property type="entry name" value="SBP_5_dom"/>
</dbReference>
<evidence type="ECO:0000259" key="4">
    <source>
        <dbReference type="Pfam" id="PF00496"/>
    </source>
</evidence>
<keyword evidence="3" id="KW-0732">Signal</keyword>
<dbReference type="PANTHER" id="PTHR30290">
    <property type="entry name" value="PERIPLASMIC BINDING COMPONENT OF ABC TRANSPORTER"/>
    <property type="match status" value="1"/>
</dbReference>
<evidence type="ECO:0000313" key="5">
    <source>
        <dbReference type="EMBL" id="BBP88485.1"/>
    </source>
</evidence>
<dbReference type="Proteomes" id="UP000464658">
    <property type="component" value="Chromosome"/>
</dbReference>
<feature type="domain" description="Solute-binding protein family 5" evidence="4">
    <location>
        <begin position="69"/>
        <end position="127"/>
    </location>
</feature>
<evidence type="ECO:0000256" key="2">
    <source>
        <dbReference type="ARBA" id="ARBA00022448"/>
    </source>
</evidence>
<dbReference type="AlphaFoldDB" id="A0A5S9M6N4"/>
<comment type="similarity">
    <text evidence="1">Belongs to the bacterial solute-binding protein 5 family.</text>
</comment>
<dbReference type="Gene3D" id="3.90.76.10">
    <property type="entry name" value="Dipeptide-binding Protein, Domain 1"/>
    <property type="match status" value="1"/>
</dbReference>
<sequence length="129" mass="14119">MLLVLVEIKRLGESGKKSTGKPVQGGDLVIGSIAEPTLFNSLYSTDVASSDIEERIYSFLLQTDGKLNPQLSLAEDIKESDDGKQFDVTIKKGVKFHDGEELTADDVVFTYSIPINKDYNGERGSGFEV</sequence>
<keyword evidence="2" id="KW-0813">Transport</keyword>
<dbReference type="Gene3D" id="3.40.190.10">
    <property type="entry name" value="Periplasmic binding protein-like II"/>
    <property type="match status" value="1"/>
</dbReference>
<dbReference type="PANTHER" id="PTHR30290:SF9">
    <property type="entry name" value="OLIGOPEPTIDE-BINDING PROTEIN APPA"/>
    <property type="match status" value="1"/>
</dbReference>